<evidence type="ECO:0000256" key="9">
    <source>
        <dbReference type="ARBA" id="ARBA00023012"/>
    </source>
</evidence>
<evidence type="ECO:0000259" key="13">
    <source>
        <dbReference type="PROSITE" id="PS50109"/>
    </source>
</evidence>
<evidence type="ECO:0000256" key="2">
    <source>
        <dbReference type="ARBA" id="ARBA00006402"/>
    </source>
</evidence>
<evidence type="ECO:0000256" key="6">
    <source>
        <dbReference type="ARBA" id="ARBA00022741"/>
    </source>
</evidence>
<dbReference type="SMART" id="SM00065">
    <property type="entry name" value="GAF"/>
    <property type="match status" value="2"/>
</dbReference>
<keyword evidence="4" id="KW-0597">Phosphoprotein</keyword>
<dbReference type="SUPFAM" id="SSF55874">
    <property type="entry name" value="ATPase domain of HSP90 chaperone/DNA topoisomerase II/histidine kinase"/>
    <property type="match status" value="1"/>
</dbReference>
<dbReference type="InterPro" id="IPR016132">
    <property type="entry name" value="Phyto_chromo_attachment"/>
</dbReference>
<keyword evidence="6" id="KW-0547">Nucleotide-binding</keyword>
<dbReference type="Pfam" id="PF08447">
    <property type="entry name" value="PAS_3"/>
    <property type="match status" value="1"/>
</dbReference>
<organism evidence="17 18">
    <name type="scientific">Lusitaniella coriacea LEGE 07157</name>
    <dbReference type="NCBI Taxonomy" id="945747"/>
    <lineage>
        <taxon>Bacteria</taxon>
        <taxon>Bacillati</taxon>
        <taxon>Cyanobacteriota</taxon>
        <taxon>Cyanophyceae</taxon>
        <taxon>Spirulinales</taxon>
        <taxon>Lusitaniellaceae</taxon>
        <taxon>Lusitaniella</taxon>
    </lineage>
</organism>
<accession>A0A8J7B2Q8</accession>
<evidence type="ECO:0000256" key="8">
    <source>
        <dbReference type="ARBA" id="ARBA00022840"/>
    </source>
</evidence>
<evidence type="ECO:0000256" key="4">
    <source>
        <dbReference type="ARBA" id="ARBA00022553"/>
    </source>
</evidence>
<dbReference type="AlphaFoldDB" id="A0A8J7B2Q8"/>
<evidence type="ECO:0000256" key="7">
    <source>
        <dbReference type="ARBA" id="ARBA00022777"/>
    </source>
</evidence>
<dbReference type="PROSITE" id="PS51371">
    <property type="entry name" value="CBS"/>
    <property type="match status" value="4"/>
</dbReference>
<comment type="caution">
    <text evidence="17">The sequence shown here is derived from an EMBL/GenBank/DDBJ whole genome shotgun (WGS) entry which is preliminary data.</text>
</comment>
<dbReference type="InterPro" id="IPR050736">
    <property type="entry name" value="Sensor_HK_Regulatory"/>
</dbReference>
<keyword evidence="18" id="KW-1185">Reference proteome</keyword>
<dbReference type="CDD" id="cd00075">
    <property type="entry name" value="HATPase"/>
    <property type="match status" value="1"/>
</dbReference>
<dbReference type="CDD" id="cd00130">
    <property type="entry name" value="PAS"/>
    <property type="match status" value="1"/>
</dbReference>
<dbReference type="InterPro" id="IPR000644">
    <property type="entry name" value="CBS_dom"/>
</dbReference>
<dbReference type="Pfam" id="PF00571">
    <property type="entry name" value="CBS"/>
    <property type="match status" value="4"/>
</dbReference>
<dbReference type="Pfam" id="PF01590">
    <property type="entry name" value="GAF"/>
    <property type="match status" value="2"/>
</dbReference>
<dbReference type="SUPFAM" id="SSF55781">
    <property type="entry name" value="GAF domain-like"/>
    <property type="match status" value="2"/>
</dbReference>
<dbReference type="SUPFAM" id="SSF47384">
    <property type="entry name" value="Homodimeric domain of signal transducing histidine kinase"/>
    <property type="match status" value="1"/>
</dbReference>
<feature type="domain" description="CBS" evidence="16">
    <location>
        <begin position="167"/>
        <end position="225"/>
    </location>
</feature>
<feature type="domain" description="Histidine kinase" evidence="13">
    <location>
        <begin position="881"/>
        <end position="1104"/>
    </location>
</feature>
<feature type="domain" description="Phytochrome chromophore attachment site" evidence="12">
    <location>
        <begin position="716"/>
        <end position="854"/>
    </location>
</feature>
<reference evidence="17" key="1">
    <citation type="submission" date="2020-10" db="EMBL/GenBank/DDBJ databases">
        <authorList>
            <person name="Castelo-Branco R."/>
            <person name="Eusebio N."/>
            <person name="Adriana R."/>
            <person name="Vieira A."/>
            <person name="Brugerolle De Fraissinette N."/>
            <person name="Rezende De Castro R."/>
            <person name="Schneider M.P."/>
            <person name="Vasconcelos V."/>
            <person name="Leao P.N."/>
        </authorList>
    </citation>
    <scope>NUCLEOTIDE SEQUENCE</scope>
    <source>
        <strain evidence="17">LEGE 07157</strain>
    </source>
</reference>
<feature type="domain" description="PAC" evidence="15">
    <location>
        <begin position="598"/>
        <end position="650"/>
    </location>
</feature>
<keyword evidence="8" id="KW-0067">ATP-binding</keyword>
<dbReference type="SMART" id="SM00387">
    <property type="entry name" value="HATPase_c"/>
    <property type="match status" value="1"/>
</dbReference>
<evidence type="ECO:0000259" key="14">
    <source>
        <dbReference type="PROSITE" id="PS50112"/>
    </source>
</evidence>
<feature type="coiled-coil region" evidence="11">
    <location>
        <begin position="641"/>
        <end position="693"/>
    </location>
</feature>
<dbReference type="InterPro" id="IPR003594">
    <property type="entry name" value="HATPase_dom"/>
</dbReference>
<feature type="domain" description="CBS" evidence="16">
    <location>
        <begin position="234"/>
        <end position="293"/>
    </location>
</feature>
<dbReference type="Gene3D" id="3.30.565.10">
    <property type="entry name" value="Histidine kinase-like ATPase, C-terminal domain"/>
    <property type="match status" value="1"/>
</dbReference>
<sequence>MSIDRLPLYSPSLEEVINRAPIVVNPNLPLLELLSQMNPILGSSCSLGKDSEPTRLHHASSYALVQEGDRLAGILTERDMVKLSAERENLAQKTVGDVMTRSLVTLNARDYQDIFSVLSLLRQNSIRHLPIVDDRARLIGAITLQTLQNVLQPTNWLRLRATIAEVMQREILFTAPTTSALDVVRLMANYRKSCVVIAEARSRLMPLGIITERDIIKFQIFELDLSRLQAADVMSSTLFSLSPGETLLTAHQMMLQKRVRRLTIVGNGGELLGLVTQTSLLRPLNPIELYNAVEVLQEKVNRLEAEKLDLLQQRNAELERQVQERTTKLQQQARCDRLLAEIAQNVRQSLNLNEILSTTAREVQQFLGCDRVAIYQFQRDWSGIVVAESAIEGCQPFLGKTVSDPCFAPNWIEPYTNGRIRAVDDIYTADMSPCHVQFLEKLQIRAKLLVPIILHDTGRQNTRRLWGLIAASQCQAPRQWQPFEIELLQKLAVQMGIALQQSELYRKSQMELKDRQQAEAALRDSEKRYSTLVEISPVGIFHTDRYGNCLYVNERWCEMAGLYGKEVLGMGWIRAIHPRDRGRVAGKWYAALEQRVPFQLEYRFQRPDGVTTWIFGQAVAELGDDGEVTGYVGTIADINAQKAVLRDRQAAEEALRKLNDELEHRVERRTTELKQANKKLQHEIVERKQVEEELWQQSLKSQLFAVIALKIRQSLELKDILQTTVTEIQKILQVDRVLIYRVFFDGTGCVVTEAVLPQWPKLLNMHFLEDVFPLEAQRQYTPGRVKAVGNIEETYRHKARCLLDVARQWCIKAKLIVPIWQDEQLWGFIIAHQCSRDRDWKEFEIELLRQLADQVGIALYQAQLLEQEKDLNELKSRFVSMTSHEFRTPLSVISSSAGLIQDYGDRVSTEKRQKHLNRIQSSVKHMTQLLEDVLAINRAESDRLEFRPTAIDIVEFCRDLVEELQQSSPQHAIIFQTHEIEIAHKDAQFCYTYIDEKLLRQILTNLLSNAIKYSPQGGTIDLNYTHNNRQLTFEVRDRGIGIPIEDQERLFESFYRAENVGAIPGTGLGLTIVKKCVDLHQGEISVKSEPGKGTTFIVILPQTDLPHSV</sequence>
<dbReference type="PANTHER" id="PTHR43711:SF26">
    <property type="entry name" value="SENSOR HISTIDINE KINASE RCSC"/>
    <property type="match status" value="1"/>
</dbReference>
<dbReference type="GO" id="GO:0000155">
    <property type="term" value="F:phosphorelay sensor kinase activity"/>
    <property type="evidence" value="ECO:0007669"/>
    <property type="project" value="InterPro"/>
</dbReference>
<dbReference type="FunFam" id="3.30.565.10:FF:000037">
    <property type="entry name" value="Hybrid sensor histidine kinase/response regulator"/>
    <property type="match status" value="1"/>
</dbReference>
<dbReference type="Gene3D" id="3.30.450.40">
    <property type="match status" value="3"/>
</dbReference>
<dbReference type="CDD" id="cd00082">
    <property type="entry name" value="HisKA"/>
    <property type="match status" value="1"/>
</dbReference>
<dbReference type="SMART" id="SM00091">
    <property type="entry name" value="PAS"/>
    <property type="match status" value="1"/>
</dbReference>
<protein>
    <recommendedName>
        <fullName evidence="3">histidine kinase</fullName>
        <ecNumber evidence="3">2.7.13.3</ecNumber>
    </recommendedName>
</protein>
<dbReference type="Gene3D" id="3.30.450.20">
    <property type="entry name" value="PAS domain"/>
    <property type="match status" value="1"/>
</dbReference>
<dbReference type="SMART" id="SM00116">
    <property type="entry name" value="CBS"/>
    <property type="match status" value="4"/>
</dbReference>
<keyword evidence="10" id="KW-0129">CBS domain</keyword>
<comment type="similarity">
    <text evidence="2">In the N-terminal section; belongs to the phytochrome family.</text>
</comment>
<feature type="domain" description="CBS" evidence="16">
    <location>
        <begin position="99"/>
        <end position="159"/>
    </location>
</feature>
<feature type="domain" description="Phytochrome chromophore attachment site" evidence="12">
    <location>
        <begin position="351"/>
        <end position="494"/>
    </location>
</feature>
<dbReference type="EC" id="2.7.13.3" evidence="3"/>
<dbReference type="SMART" id="SM00086">
    <property type="entry name" value="PAC"/>
    <property type="match status" value="1"/>
</dbReference>
<dbReference type="InterPro" id="IPR003661">
    <property type="entry name" value="HisK_dim/P_dom"/>
</dbReference>
<dbReference type="PANTHER" id="PTHR43711">
    <property type="entry name" value="TWO-COMPONENT HISTIDINE KINASE"/>
    <property type="match status" value="1"/>
</dbReference>
<dbReference type="Proteomes" id="UP000654482">
    <property type="component" value="Unassembled WGS sequence"/>
</dbReference>
<dbReference type="InterPro" id="IPR004358">
    <property type="entry name" value="Sig_transdc_His_kin-like_C"/>
</dbReference>
<dbReference type="InterPro" id="IPR001610">
    <property type="entry name" value="PAC"/>
</dbReference>
<gene>
    <name evidence="17" type="ORF">IQ249_01260</name>
</gene>
<keyword evidence="9" id="KW-0902">Two-component regulatory system</keyword>
<feature type="domain" description="CBS" evidence="16">
    <location>
        <begin position="17"/>
        <end position="92"/>
    </location>
</feature>
<evidence type="ECO:0000256" key="5">
    <source>
        <dbReference type="ARBA" id="ARBA00022679"/>
    </source>
</evidence>
<dbReference type="PRINTS" id="PR00344">
    <property type="entry name" value="BCTRLSENSOR"/>
</dbReference>
<evidence type="ECO:0000259" key="15">
    <source>
        <dbReference type="PROSITE" id="PS50113"/>
    </source>
</evidence>
<comment type="catalytic activity">
    <reaction evidence="1">
        <text>ATP + protein L-histidine = ADP + protein N-phospho-L-histidine.</text>
        <dbReference type="EC" id="2.7.13.3"/>
    </reaction>
</comment>
<dbReference type="InterPro" id="IPR029016">
    <property type="entry name" value="GAF-like_dom_sf"/>
</dbReference>
<dbReference type="InterPro" id="IPR013655">
    <property type="entry name" value="PAS_fold_3"/>
</dbReference>
<dbReference type="SUPFAM" id="SSF55785">
    <property type="entry name" value="PYP-like sensor domain (PAS domain)"/>
    <property type="match status" value="1"/>
</dbReference>
<keyword evidence="7" id="KW-0418">Kinase</keyword>
<feature type="domain" description="PAS" evidence="14">
    <location>
        <begin position="525"/>
        <end position="595"/>
    </location>
</feature>
<evidence type="ECO:0000259" key="16">
    <source>
        <dbReference type="PROSITE" id="PS51371"/>
    </source>
</evidence>
<evidence type="ECO:0000256" key="1">
    <source>
        <dbReference type="ARBA" id="ARBA00000085"/>
    </source>
</evidence>
<feature type="coiled-coil region" evidence="11">
    <location>
        <begin position="293"/>
        <end position="328"/>
    </location>
</feature>
<keyword evidence="5" id="KW-0808">Transferase</keyword>
<evidence type="ECO:0000313" key="18">
    <source>
        <dbReference type="Proteomes" id="UP000654482"/>
    </source>
</evidence>
<dbReference type="EMBL" id="JADEWZ010000001">
    <property type="protein sequence ID" value="MBE9114512.1"/>
    <property type="molecule type" value="Genomic_DNA"/>
</dbReference>
<dbReference type="InterPro" id="IPR035965">
    <property type="entry name" value="PAS-like_dom_sf"/>
</dbReference>
<dbReference type="InterPro" id="IPR046342">
    <property type="entry name" value="CBS_dom_sf"/>
</dbReference>
<dbReference type="InterPro" id="IPR036890">
    <property type="entry name" value="HATPase_C_sf"/>
</dbReference>
<dbReference type="Pfam" id="PF00512">
    <property type="entry name" value="HisKA"/>
    <property type="match status" value="1"/>
</dbReference>
<dbReference type="RefSeq" id="WP_194027583.1">
    <property type="nucleotide sequence ID" value="NZ_JADEWZ010000001.1"/>
</dbReference>
<dbReference type="GO" id="GO:0005524">
    <property type="term" value="F:ATP binding"/>
    <property type="evidence" value="ECO:0007669"/>
    <property type="project" value="UniProtKB-KW"/>
</dbReference>
<dbReference type="Gene3D" id="3.10.580.10">
    <property type="entry name" value="CBS-domain"/>
    <property type="match status" value="2"/>
</dbReference>
<dbReference type="Gene3D" id="1.10.287.130">
    <property type="match status" value="1"/>
</dbReference>
<dbReference type="InterPro" id="IPR003018">
    <property type="entry name" value="GAF"/>
</dbReference>
<dbReference type="PROSITE" id="PS50113">
    <property type="entry name" value="PAC"/>
    <property type="match status" value="1"/>
</dbReference>
<proteinExistence type="inferred from homology"/>
<dbReference type="NCBIfam" id="TIGR00229">
    <property type="entry name" value="sensory_box"/>
    <property type="match status" value="1"/>
</dbReference>
<keyword evidence="11" id="KW-0175">Coiled coil</keyword>
<dbReference type="PROSITE" id="PS50109">
    <property type="entry name" value="HIS_KIN"/>
    <property type="match status" value="1"/>
</dbReference>
<dbReference type="InterPro" id="IPR000700">
    <property type="entry name" value="PAS-assoc_C"/>
</dbReference>
<evidence type="ECO:0000256" key="10">
    <source>
        <dbReference type="PROSITE-ProRule" id="PRU00703"/>
    </source>
</evidence>
<dbReference type="CDD" id="cd17774">
    <property type="entry name" value="CBS_two-component_sensor_histidine_kinase_repeat2"/>
    <property type="match status" value="1"/>
</dbReference>
<dbReference type="SUPFAM" id="SSF54631">
    <property type="entry name" value="CBS-domain pair"/>
    <property type="match status" value="2"/>
</dbReference>
<evidence type="ECO:0000256" key="3">
    <source>
        <dbReference type="ARBA" id="ARBA00012438"/>
    </source>
</evidence>
<evidence type="ECO:0000256" key="11">
    <source>
        <dbReference type="SAM" id="Coils"/>
    </source>
</evidence>
<dbReference type="SMART" id="SM00388">
    <property type="entry name" value="HisKA"/>
    <property type="match status" value="1"/>
</dbReference>
<dbReference type="InterPro" id="IPR005467">
    <property type="entry name" value="His_kinase_dom"/>
</dbReference>
<dbReference type="PROSITE" id="PS50046">
    <property type="entry name" value="PHYTOCHROME_2"/>
    <property type="match status" value="2"/>
</dbReference>
<name>A0A8J7B2Q8_9CYAN</name>
<dbReference type="Pfam" id="PF02518">
    <property type="entry name" value="HATPase_c"/>
    <property type="match status" value="1"/>
</dbReference>
<dbReference type="InterPro" id="IPR036097">
    <property type="entry name" value="HisK_dim/P_sf"/>
</dbReference>
<dbReference type="PROSITE" id="PS50112">
    <property type="entry name" value="PAS"/>
    <property type="match status" value="1"/>
</dbReference>
<evidence type="ECO:0000259" key="12">
    <source>
        <dbReference type="PROSITE" id="PS50046"/>
    </source>
</evidence>
<dbReference type="InterPro" id="IPR000014">
    <property type="entry name" value="PAS"/>
</dbReference>
<evidence type="ECO:0000313" key="17">
    <source>
        <dbReference type="EMBL" id="MBE9114512.1"/>
    </source>
</evidence>